<evidence type="ECO:0000256" key="6">
    <source>
        <dbReference type="ARBA" id="ARBA00022840"/>
    </source>
</evidence>
<dbReference type="NCBIfam" id="NF008453">
    <property type="entry name" value="PRK11308.1"/>
    <property type="match status" value="2"/>
</dbReference>
<dbReference type="EMBL" id="BSNS01000011">
    <property type="protein sequence ID" value="GLQ55219.1"/>
    <property type="molecule type" value="Genomic_DNA"/>
</dbReference>
<comment type="subcellular location">
    <subcellularLocation>
        <location evidence="1">Cell inner membrane</location>
        <topology evidence="1">Peripheral membrane protein</topology>
    </subcellularLocation>
</comment>
<dbReference type="PROSITE" id="PS00211">
    <property type="entry name" value="ABC_TRANSPORTER_1"/>
    <property type="match status" value="2"/>
</dbReference>
<dbReference type="RefSeq" id="WP_379994400.1">
    <property type="nucleotide sequence ID" value="NZ_BSNS01000011.1"/>
</dbReference>
<keyword evidence="5" id="KW-0547">Nucleotide-binding</keyword>
<proteinExistence type="inferred from homology"/>
<dbReference type="InterPro" id="IPR003593">
    <property type="entry name" value="AAA+_ATPase"/>
</dbReference>
<dbReference type="PROSITE" id="PS50893">
    <property type="entry name" value="ABC_TRANSPORTER_2"/>
    <property type="match status" value="2"/>
</dbReference>
<dbReference type="Pfam" id="PF00005">
    <property type="entry name" value="ABC_tran"/>
    <property type="match status" value="2"/>
</dbReference>
<keyword evidence="4" id="KW-1003">Cell membrane</keyword>
<dbReference type="Gene3D" id="3.40.50.300">
    <property type="entry name" value="P-loop containing nucleotide triphosphate hydrolases"/>
    <property type="match status" value="2"/>
</dbReference>
<feature type="domain" description="ABC transporter" evidence="8">
    <location>
        <begin position="317"/>
        <end position="558"/>
    </location>
</feature>
<dbReference type="NCBIfam" id="NF007739">
    <property type="entry name" value="PRK10419.1"/>
    <property type="match status" value="2"/>
</dbReference>
<evidence type="ECO:0000313" key="10">
    <source>
        <dbReference type="Proteomes" id="UP001156691"/>
    </source>
</evidence>
<reference evidence="10" key="1">
    <citation type="journal article" date="2019" name="Int. J. Syst. Evol. Microbiol.">
        <title>The Global Catalogue of Microorganisms (GCM) 10K type strain sequencing project: providing services to taxonomists for standard genome sequencing and annotation.</title>
        <authorList>
            <consortium name="The Broad Institute Genomics Platform"/>
            <consortium name="The Broad Institute Genome Sequencing Center for Infectious Disease"/>
            <person name="Wu L."/>
            <person name="Ma J."/>
        </authorList>
    </citation>
    <scope>NUCLEOTIDE SEQUENCE [LARGE SCALE GENOMIC DNA]</scope>
    <source>
        <strain evidence="10">NBRC 112416</strain>
    </source>
</reference>
<evidence type="ECO:0000256" key="7">
    <source>
        <dbReference type="ARBA" id="ARBA00023136"/>
    </source>
</evidence>
<name>A0ABQ5W5T2_9HYPH</name>
<accession>A0ABQ5W5T2</accession>
<keyword evidence="7" id="KW-0472">Membrane</keyword>
<evidence type="ECO:0000256" key="2">
    <source>
        <dbReference type="ARBA" id="ARBA00005417"/>
    </source>
</evidence>
<dbReference type="PANTHER" id="PTHR43297">
    <property type="entry name" value="OLIGOPEPTIDE TRANSPORT ATP-BINDING PROTEIN APPD"/>
    <property type="match status" value="1"/>
</dbReference>
<keyword evidence="3" id="KW-0813">Transport</keyword>
<comment type="caution">
    <text evidence="9">The sequence shown here is derived from an EMBL/GenBank/DDBJ whole genome shotgun (WGS) entry which is preliminary data.</text>
</comment>
<dbReference type="InterPro" id="IPR027417">
    <property type="entry name" value="P-loop_NTPase"/>
</dbReference>
<dbReference type="InterPro" id="IPR013563">
    <property type="entry name" value="Oligopep_ABC_C"/>
</dbReference>
<organism evidence="9 10">
    <name type="scientific">Devosia nitrariae</name>
    <dbReference type="NCBI Taxonomy" id="2071872"/>
    <lineage>
        <taxon>Bacteria</taxon>
        <taxon>Pseudomonadati</taxon>
        <taxon>Pseudomonadota</taxon>
        <taxon>Alphaproteobacteria</taxon>
        <taxon>Hyphomicrobiales</taxon>
        <taxon>Devosiaceae</taxon>
        <taxon>Devosia</taxon>
    </lineage>
</organism>
<dbReference type="InterPro" id="IPR003439">
    <property type="entry name" value="ABC_transporter-like_ATP-bd"/>
</dbReference>
<dbReference type="PANTHER" id="PTHR43297:SF2">
    <property type="entry name" value="DIPEPTIDE TRANSPORT ATP-BINDING PROTEIN DPPD"/>
    <property type="match status" value="1"/>
</dbReference>
<dbReference type="InterPro" id="IPR017871">
    <property type="entry name" value="ABC_transporter-like_CS"/>
</dbReference>
<keyword evidence="6 9" id="KW-0067">ATP-binding</keyword>
<keyword evidence="10" id="KW-1185">Reference proteome</keyword>
<gene>
    <name evidence="9" type="ORF">GCM10010862_24780</name>
</gene>
<evidence type="ECO:0000256" key="4">
    <source>
        <dbReference type="ARBA" id="ARBA00022475"/>
    </source>
</evidence>
<evidence type="ECO:0000313" key="9">
    <source>
        <dbReference type="EMBL" id="GLQ55219.1"/>
    </source>
</evidence>
<sequence>MQSILIEWSGQVTDTSQNLAPSERHDLGQHGRELILDARNLAVDFKVEGGVVHAVRDVSFQLHKGETIALVGESGSGKSVTARTVMKLLTKRATILPGTEITLKGQDVVAMSDRDMRKLRGNDLAMIFQEPMSSLNPVYTVGQQICEILHLHNRMSRREAMDRARELLEEVHIPEPEARLKQYPHQLSGGQRQRVMIAMALANRPDVLIADEPTTALDVTVQAQILNLIKELKDKYGMAVILITHDLTIVRQFSEYVYVMQNGVVHEHNETEELFSNPQHPYTRHLLASEPKGVANPLSGEHDTMLEGRGVKVAFTLKRGGFFRPDYFELVAVDKLSLELKRHETLGLVGESGSGKTTFGQALIRLIGNQGGEIFFDGEPIHGKDRGQMRPLRSRMQIVFQDPFASLNPRMSIRQIIEEGLIVNSIGANSGERGDRVRQALRDAGMPDTILNRFPHEFSGGQRQRIAIARAIALEPEFILLDEPTSALDLSVQAQIIDLLRKLQDEKGLSYLFISHDLKVVRALCHRVMVMQFGKIVEEGPVAEVLTNPKTDYTARLVRAAFEIAA</sequence>
<dbReference type="SMART" id="SM00382">
    <property type="entry name" value="AAA"/>
    <property type="match status" value="2"/>
</dbReference>
<feature type="domain" description="ABC transporter" evidence="8">
    <location>
        <begin position="36"/>
        <end position="287"/>
    </location>
</feature>
<evidence type="ECO:0000256" key="5">
    <source>
        <dbReference type="ARBA" id="ARBA00022741"/>
    </source>
</evidence>
<dbReference type="Pfam" id="PF08352">
    <property type="entry name" value="oligo_HPY"/>
    <property type="match status" value="1"/>
</dbReference>
<protein>
    <submittedName>
        <fullName evidence="9">ABC transporter ATP-binding protein</fullName>
    </submittedName>
</protein>
<dbReference type="CDD" id="cd03257">
    <property type="entry name" value="ABC_NikE_OppD_transporters"/>
    <property type="match status" value="2"/>
</dbReference>
<dbReference type="GO" id="GO:0005524">
    <property type="term" value="F:ATP binding"/>
    <property type="evidence" value="ECO:0007669"/>
    <property type="project" value="UniProtKB-KW"/>
</dbReference>
<dbReference type="InterPro" id="IPR050388">
    <property type="entry name" value="ABC_Ni/Peptide_Import"/>
</dbReference>
<dbReference type="Proteomes" id="UP001156691">
    <property type="component" value="Unassembled WGS sequence"/>
</dbReference>
<evidence type="ECO:0000259" key="8">
    <source>
        <dbReference type="PROSITE" id="PS50893"/>
    </source>
</evidence>
<evidence type="ECO:0000256" key="3">
    <source>
        <dbReference type="ARBA" id="ARBA00022448"/>
    </source>
</evidence>
<comment type="similarity">
    <text evidence="2">Belongs to the ABC transporter superfamily.</text>
</comment>
<evidence type="ECO:0000256" key="1">
    <source>
        <dbReference type="ARBA" id="ARBA00004417"/>
    </source>
</evidence>
<dbReference type="SUPFAM" id="SSF52540">
    <property type="entry name" value="P-loop containing nucleoside triphosphate hydrolases"/>
    <property type="match status" value="2"/>
</dbReference>